<protein>
    <recommendedName>
        <fullName evidence="4">Type II toxin-antitoxin system RelE/ParE family toxin</fullName>
    </recommendedName>
</protein>
<gene>
    <name evidence="2" type="ORF">D1O30_03010</name>
</gene>
<dbReference type="AlphaFoldDB" id="A0A3M9XV21"/>
<evidence type="ECO:0000313" key="2">
    <source>
        <dbReference type="EMBL" id="RNJ51476.1"/>
    </source>
</evidence>
<dbReference type="Pfam" id="PF06296">
    <property type="entry name" value="RelE"/>
    <property type="match status" value="1"/>
</dbReference>
<dbReference type="Proteomes" id="UP000268623">
    <property type="component" value="Unassembled WGS sequence"/>
</dbReference>
<keyword evidence="3" id="KW-1185">Reference proteome</keyword>
<feature type="region of interest" description="Disordered" evidence="1">
    <location>
        <begin position="1"/>
        <end position="42"/>
    </location>
</feature>
<evidence type="ECO:0008006" key="4">
    <source>
        <dbReference type="Google" id="ProtNLM"/>
    </source>
</evidence>
<sequence length="112" mass="12637">MHGSSQGNHGPVRPSSGGWPSPGTQPLLRESRGHDKHARRPLPDHGFRAIIAYRVKERSIFLYGFAKNERDNIDADDLEILKKLARQFLPMSAAEIERAIEEGELIEVEHDD</sequence>
<name>A0A3M9XV21_9HYPH</name>
<organism evidence="2 3">
    <name type="scientific">Methylocystis hirsuta</name>
    <dbReference type="NCBI Taxonomy" id="369798"/>
    <lineage>
        <taxon>Bacteria</taxon>
        <taxon>Pseudomonadati</taxon>
        <taxon>Pseudomonadota</taxon>
        <taxon>Alphaproteobacteria</taxon>
        <taxon>Hyphomicrobiales</taxon>
        <taxon>Methylocystaceae</taxon>
        <taxon>Methylocystis</taxon>
    </lineage>
</organism>
<comment type="caution">
    <text evidence="2">The sequence shown here is derived from an EMBL/GenBank/DDBJ whole genome shotgun (WGS) entry which is preliminary data.</text>
</comment>
<proteinExistence type="predicted"/>
<dbReference type="OrthoDB" id="9812066at2"/>
<dbReference type="EMBL" id="QWDD01000001">
    <property type="protein sequence ID" value="RNJ51476.1"/>
    <property type="molecule type" value="Genomic_DNA"/>
</dbReference>
<dbReference type="InterPro" id="IPR009387">
    <property type="entry name" value="HigB-2"/>
</dbReference>
<evidence type="ECO:0000313" key="3">
    <source>
        <dbReference type="Proteomes" id="UP000268623"/>
    </source>
</evidence>
<evidence type="ECO:0000256" key="1">
    <source>
        <dbReference type="SAM" id="MobiDB-lite"/>
    </source>
</evidence>
<reference evidence="2 3" key="1">
    <citation type="submission" date="2018-08" db="EMBL/GenBank/DDBJ databases">
        <title>Genome sequence of Methylocystis hirsuta CSC1, a methanotroph able to accumulate PHAs.</title>
        <authorList>
            <person name="Bordel S."/>
            <person name="Rodriguez E."/>
            <person name="Gancedo J."/>
            <person name="Munoz R."/>
        </authorList>
    </citation>
    <scope>NUCLEOTIDE SEQUENCE [LARGE SCALE GENOMIC DNA]</scope>
    <source>
        <strain evidence="2 3">CSC1</strain>
    </source>
</reference>
<accession>A0A3M9XV21</accession>